<dbReference type="CDD" id="cd05403">
    <property type="entry name" value="NT_KNTase_like"/>
    <property type="match status" value="1"/>
</dbReference>
<reference evidence="3" key="1">
    <citation type="submission" date="2016-10" db="EMBL/GenBank/DDBJ databases">
        <authorList>
            <person name="Varghese N."/>
            <person name="Submissions S."/>
        </authorList>
    </citation>
    <scope>NUCLEOTIDE SEQUENCE [LARGE SCALE GENOMIC DNA]</scope>
    <source>
        <strain evidence="3">CGMCC 1.3431</strain>
    </source>
</reference>
<dbReference type="SMART" id="SM00748">
    <property type="entry name" value="HEPN"/>
    <property type="match status" value="1"/>
</dbReference>
<proteinExistence type="predicted"/>
<dbReference type="PANTHER" id="PTHR33933:SF1">
    <property type="entry name" value="PROTEIN ADENYLYLTRANSFERASE MNTA-RELATED"/>
    <property type="match status" value="1"/>
</dbReference>
<dbReference type="PANTHER" id="PTHR33933">
    <property type="entry name" value="NUCLEOTIDYLTRANSFERASE"/>
    <property type="match status" value="1"/>
</dbReference>
<dbReference type="EMBL" id="FMTS01000004">
    <property type="protein sequence ID" value="SCW67269.1"/>
    <property type="molecule type" value="Genomic_DNA"/>
</dbReference>
<dbReference type="InterPro" id="IPR002934">
    <property type="entry name" value="Polymerase_NTP_transf_dom"/>
</dbReference>
<dbReference type="InterPro" id="IPR043519">
    <property type="entry name" value="NT_sf"/>
</dbReference>
<evidence type="ECO:0000259" key="1">
    <source>
        <dbReference type="PROSITE" id="PS50910"/>
    </source>
</evidence>
<dbReference type="PROSITE" id="PS50910">
    <property type="entry name" value="HEPN"/>
    <property type="match status" value="1"/>
</dbReference>
<dbReference type="AlphaFoldDB" id="A0A1G4SG14"/>
<dbReference type="SUPFAM" id="SSF81301">
    <property type="entry name" value="Nucleotidyltransferase"/>
    <property type="match status" value="1"/>
</dbReference>
<dbReference type="OrthoDB" id="7442350at2"/>
<dbReference type="InterPro" id="IPR052548">
    <property type="entry name" value="Type_VII_TA_antitoxin"/>
</dbReference>
<dbReference type="STRING" id="260084.SAMN02927928_2596"/>
<evidence type="ECO:0000313" key="2">
    <source>
        <dbReference type="EMBL" id="SCW67269.1"/>
    </source>
</evidence>
<organism evidence="2 3">
    <name type="scientific">Asticcacaulis taihuensis</name>
    <dbReference type="NCBI Taxonomy" id="260084"/>
    <lineage>
        <taxon>Bacteria</taxon>
        <taxon>Pseudomonadati</taxon>
        <taxon>Pseudomonadota</taxon>
        <taxon>Alphaproteobacteria</taxon>
        <taxon>Caulobacterales</taxon>
        <taxon>Caulobacteraceae</taxon>
        <taxon>Asticcacaulis</taxon>
    </lineage>
</organism>
<keyword evidence="2" id="KW-0808">Transferase</keyword>
<dbReference type="Pfam" id="PF01909">
    <property type="entry name" value="NTP_transf_2"/>
    <property type="match status" value="1"/>
</dbReference>
<dbReference type="Proteomes" id="UP000199150">
    <property type="component" value="Unassembled WGS sequence"/>
</dbReference>
<dbReference type="RefSeq" id="WP_090648650.1">
    <property type="nucleotide sequence ID" value="NZ_FMTS01000004.1"/>
</dbReference>
<feature type="domain" description="HEPN" evidence="1">
    <location>
        <begin position="176"/>
        <end position="296"/>
    </location>
</feature>
<dbReference type="Gene3D" id="1.20.120.330">
    <property type="entry name" value="Nucleotidyltransferases domain 2"/>
    <property type="match status" value="1"/>
</dbReference>
<protein>
    <submittedName>
        <fullName evidence="2">Predicted nucleotidyltransferase</fullName>
    </submittedName>
</protein>
<dbReference type="InterPro" id="IPR007842">
    <property type="entry name" value="HEPN_dom"/>
</dbReference>
<dbReference type="GO" id="GO:0016779">
    <property type="term" value="F:nucleotidyltransferase activity"/>
    <property type="evidence" value="ECO:0007669"/>
    <property type="project" value="InterPro"/>
</dbReference>
<dbReference type="Pfam" id="PF05168">
    <property type="entry name" value="HEPN"/>
    <property type="match status" value="1"/>
</dbReference>
<dbReference type="Gene3D" id="3.30.460.10">
    <property type="entry name" value="Beta Polymerase, domain 2"/>
    <property type="match status" value="1"/>
</dbReference>
<name>A0A1G4SG14_9CAUL</name>
<evidence type="ECO:0000313" key="3">
    <source>
        <dbReference type="Proteomes" id="UP000199150"/>
    </source>
</evidence>
<sequence length="310" mass="35443">MGRVLLTDRPDHLPDSKRRELEFVVKVLFDAFDDALKTKLSSKRKSGQILKVILFGSMARGDWVDDRQSGYKSDFDLLVVVNGHTFTDLHEYWHAADERFVREFTITHSIDTPVNFIVHDLADVNDQLARGRPFFSDIARDGIMLYEAPGHPLARPKALTTDEVAAEAKGYYEQWMANADNLLDLANGALAKGYAKQAAFLLHQTTEALYHCVLLVLTLYSPKSHRITMLRSQAEALDDRLKAIWPADSKLHRQAFDRLRRAYVEARYSAEYTVSDEELAWLVERVTRLQEIVGTICHDRLNQAKFSGYK</sequence>
<dbReference type="SUPFAM" id="SSF81593">
    <property type="entry name" value="Nucleotidyltransferase substrate binding subunit/domain"/>
    <property type="match status" value="1"/>
</dbReference>
<accession>A0A1G4SG14</accession>
<keyword evidence="3" id="KW-1185">Reference proteome</keyword>
<gene>
    <name evidence="2" type="ORF">SAMN02927928_2596</name>
</gene>